<feature type="compositionally biased region" description="Basic and acidic residues" evidence="7">
    <location>
        <begin position="374"/>
        <end position="383"/>
    </location>
</feature>
<dbReference type="InterPro" id="IPR008984">
    <property type="entry name" value="SMAD_FHA_dom_sf"/>
</dbReference>
<dbReference type="Pfam" id="PF00498">
    <property type="entry name" value="FHA"/>
    <property type="match status" value="1"/>
</dbReference>
<dbReference type="InterPro" id="IPR036390">
    <property type="entry name" value="WH_DNA-bd_sf"/>
</dbReference>
<feature type="compositionally biased region" description="Low complexity" evidence="7">
    <location>
        <begin position="683"/>
        <end position="693"/>
    </location>
</feature>
<dbReference type="AlphaFoldDB" id="A0AAW0E8U7"/>
<dbReference type="PANTHER" id="PTHR45881">
    <property type="entry name" value="CHECKPOINT SUPPRESSOR 1-LIKE, ISOFORM A-RELATED"/>
    <property type="match status" value="1"/>
</dbReference>
<feature type="region of interest" description="Disordered" evidence="7">
    <location>
        <begin position="468"/>
        <end position="567"/>
    </location>
</feature>
<evidence type="ECO:0000259" key="8">
    <source>
        <dbReference type="PROSITE" id="PS50006"/>
    </source>
</evidence>
<dbReference type="InterPro" id="IPR030456">
    <property type="entry name" value="TF_fork_head_CS_2"/>
</dbReference>
<keyword evidence="5 6" id="KW-0539">Nucleus</keyword>
<evidence type="ECO:0000259" key="9">
    <source>
        <dbReference type="PROSITE" id="PS50039"/>
    </source>
</evidence>
<dbReference type="Gene3D" id="1.10.10.10">
    <property type="entry name" value="Winged helix-like DNA-binding domain superfamily/Winged helix DNA-binding domain"/>
    <property type="match status" value="1"/>
</dbReference>
<proteinExistence type="predicted"/>
<feature type="region of interest" description="Disordered" evidence="7">
    <location>
        <begin position="350"/>
        <end position="428"/>
    </location>
</feature>
<dbReference type="GO" id="GO:0005634">
    <property type="term" value="C:nucleus"/>
    <property type="evidence" value="ECO:0007669"/>
    <property type="project" value="UniProtKB-SubCell"/>
</dbReference>
<dbReference type="SMART" id="SM00339">
    <property type="entry name" value="FH"/>
    <property type="match status" value="1"/>
</dbReference>
<dbReference type="Pfam" id="PF00250">
    <property type="entry name" value="Forkhead"/>
    <property type="match status" value="1"/>
</dbReference>
<dbReference type="Gene3D" id="2.60.200.20">
    <property type="match status" value="1"/>
</dbReference>
<feature type="compositionally biased region" description="Low complexity" evidence="7">
    <location>
        <begin position="217"/>
        <end position="234"/>
    </location>
</feature>
<keyword evidence="4" id="KW-0804">Transcription</keyword>
<evidence type="ECO:0000313" key="11">
    <source>
        <dbReference type="Proteomes" id="UP001383192"/>
    </source>
</evidence>
<feature type="compositionally biased region" description="Pro residues" evidence="7">
    <location>
        <begin position="141"/>
        <end position="150"/>
    </location>
</feature>
<evidence type="ECO:0000256" key="2">
    <source>
        <dbReference type="ARBA" id="ARBA00023015"/>
    </source>
</evidence>
<feature type="compositionally biased region" description="Low complexity" evidence="7">
    <location>
        <begin position="172"/>
        <end position="183"/>
    </location>
</feature>
<dbReference type="PROSITE" id="PS00658">
    <property type="entry name" value="FORK_HEAD_2"/>
    <property type="match status" value="1"/>
</dbReference>
<comment type="caution">
    <text evidence="10">The sequence shown here is derived from an EMBL/GenBank/DDBJ whole genome shotgun (WGS) entry which is preliminary data.</text>
</comment>
<evidence type="ECO:0000256" key="7">
    <source>
        <dbReference type="SAM" id="MobiDB-lite"/>
    </source>
</evidence>
<dbReference type="GO" id="GO:0000981">
    <property type="term" value="F:DNA-binding transcription factor activity, RNA polymerase II-specific"/>
    <property type="evidence" value="ECO:0007669"/>
    <property type="project" value="TreeGrafter"/>
</dbReference>
<feature type="domain" description="FHA" evidence="8">
    <location>
        <begin position="49"/>
        <end position="116"/>
    </location>
</feature>
<name>A0AAW0E8U7_9AGAR</name>
<dbReference type="Proteomes" id="UP001383192">
    <property type="component" value="Unassembled WGS sequence"/>
</dbReference>
<dbReference type="PROSITE" id="PS50039">
    <property type="entry name" value="FORK_HEAD_3"/>
    <property type="match status" value="1"/>
</dbReference>
<dbReference type="InterPro" id="IPR036388">
    <property type="entry name" value="WH-like_DNA-bd_sf"/>
</dbReference>
<evidence type="ECO:0000256" key="6">
    <source>
        <dbReference type="PROSITE-ProRule" id="PRU00089"/>
    </source>
</evidence>
<feature type="compositionally biased region" description="Basic residues" evidence="7">
    <location>
        <begin position="658"/>
        <end position="677"/>
    </location>
</feature>
<evidence type="ECO:0000256" key="3">
    <source>
        <dbReference type="ARBA" id="ARBA00023125"/>
    </source>
</evidence>
<dbReference type="PANTHER" id="PTHR45881:SF1">
    <property type="entry name" value="FORK HEAD PROTEIN HOMOLOG 2"/>
    <property type="match status" value="1"/>
</dbReference>
<dbReference type="PRINTS" id="PR00053">
    <property type="entry name" value="FORKHEAD"/>
</dbReference>
<feature type="compositionally biased region" description="Polar residues" evidence="7">
    <location>
        <begin position="401"/>
        <end position="428"/>
    </location>
</feature>
<evidence type="ECO:0000256" key="5">
    <source>
        <dbReference type="ARBA" id="ARBA00023242"/>
    </source>
</evidence>
<feature type="region of interest" description="Disordered" evidence="7">
    <location>
        <begin position="652"/>
        <end position="767"/>
    </location>
</feature>
<feature type="compositionally biased region" description="Basic and acidic residues" evidence="7">
    <location>
        <begin position="350"/>
        <end position="359"/>
    </location>
</feature>
<dbReference type="InterPro" id="IPR000253">
    <property type="entry name" value="FHA_dom"/>
</dbReference>
<feature type="region of interest" description="Disordered" evidence="7">
    <location>
        <begin position="139"/>
        <end position="263"/>
    </location>
</feature>
<sequence length="767" mass="81715">MQTRSASRSPEPMPIVQHDDQHIHPTNKISAYYSLVFPHFTFYIQTLSVTIGRRVAPPTQAASSSSAADPVQVDVDLGALKSVSRLHAKIEYDQEQDRFVLQVIGRNGAWVDGVWQGSGTRAPLGERSQIQIASRIFHFVLPPPPPPEDTPSPSEHSDSHSPLNNTSNRARSPSLDITSISPPSSLPDPPEDPPVKVKPPTPPPPATAPAPAPALAPPAVITTGGKSSSSSKPSTSKKRKKSDSAAAIPPPPRPKPEEMPPKPSLTYAQLIFRAIKALDGKATLQEICNWITKEYEYYRYVEDDAWRSSIRHNLSSGRAFKKMERCGGDRGKGFFWSLDEVHLHTLEEQDARMEQEGGKGKKKEKGGAALSEPPLKRSVKDAKGAPLPPPLTSKPLVKAASKTTPMTSTVAAASTSGGDKATGTSQSPAVTTGVFSYQQMGPNYAQTSLSSSNPYAVLTQGPWGMHGKYPHHNPYIQHPHPPPHPHTQQNSPPVGASSLPQTSTSGLATAPSPPPITATTTPSTSTTTTTAAPTVTSPPPIAASSPIPAQTKTTTTAIPATQQSQTDVTPSIPFALESVVVPIVIGLPPNADASATPSTTKHPPMVVYDSKIYLDPEVFNGLSKDMLNTLEKLGASKAIQFLTSHMTRVLKERESLARKKKKEKKEKREKKKEKKGKGKDGAGEATATAGTTAMEVDTAVPATPTVSAIAIAAPERPESPIIIVDDDDDDTTRRDEEPAPKRRKVDVSESGAGPGLSGHGLRAVPVS</sequence>
<keyword evidence="3 6" id="KW-0238">DNA-binding</keyword>
<reference evidence="10 11" key="1">
    <citation type="submission" date="2024-01" db="EMBL/GenBank/DDBJ databases">
        <title>A draft genome for a cacao thread blight-causing isolate of Paramarasmius palmivorus.</title>
        <authorList>
            <person name="Baruah I.K."/>
            <person name="Bukari Y."/>
            <person name="Amoako-Attah I."/>
            <person name="Meinhardt L.W."/>
            <person name="Bailey B.A."/>
            <person name="Cohen S.P."/>
        </authorList>
    </citation>
    <scope>NUCLEOTIDE SEQUENCE [LARGE SCALE GENOMIC DNA]</scope>
    <source>
        <strain evidence="10 11">GH-12</strain>
    </source>
</reference>
<feature type="compositionally biased region" description="Basic and acidic residues" evidence="7">
    <location>
        <begin position="731"/>
        <end position="740"/>
    </location>
</feature>
<dbReference type="SUPFAM" id="SSF46785">
    <property type="entry name" value="Winged helix' DNA-binding domain"/>
    <property type="match status" value="1"/>
</dbReference>
<keyword evidence="11" id="KW-1185">Reference proteome</keyword>
<dbReference type="CDD" id="cd00059">
    <property type="entry name" value="FH_FOX"/>
    <property type="match status" value="1"/>
</dbReference>
<dbReference type="InterPro" id="IPR001766">
    <property type="entry name" value="Fork_head_dom"/>
</dbReference>
<accession>A0AAW0E8U7</accession>
<evidence type="ECO:0000256" key="4">
    <source>
        <dbReference type="ARBA" id="ARBA00023163"/>
    </source>
</evidence>
<feature type="compositionally biased region" description="Pro residues" evidence="7">
    <location>
        <begin position="196"/>
        <end position="216"/>
    </location>
</feature>
<protein>
    <submittedName>
        <fullName evidence="10">Pre-rRNA-processing protein fhl1</fullName>
    </submittedName>
</protein>
<keyword evidence="2" id="KW-0805">Transcription regulation</keyword>
<dbReference type="SUPFAM" id="SSF49879">
    <property type="entry name" value="SMAD/FHA domain"/>
    <property type="match status" value="1"/>
</dbReference>
<feature type="domain" description="Fork-head" evidence="9">
    <location>
        <begin position="262"/>
        <end position="364"/>
    </location>
</feature>
<evidence type="ECO:0000313" key="10">
    <source>
        <dbReference type="EMBL" id="KAK7060247.1"/>
    </source>
</evidence>
<feature type="compositionally biased region" description="Low complexity" evidence="7">
    <location>
        <begin position="517"/>
        <end position="535"/>
    </location>
</feature>
<organism evidence="10 11">
    <name type="scientific">Paramarasmius palmivorus</name>
    <dbReference type="NCBI Taxonomy" id="297713"/>
    <lineage>
        <taxon>Eukaryota</taxon>
        <taxon>Fungi</taxon>
        <taxon>Dikarya</taxon>
        <taxon>Basidiomycota</taxon>
        <taxon>Agaricomycotina</taxon>
        <taxon>Agaricomycetes</taxon>
        <taxon>Agaricomycetidae</taxon>
        <taxon>Agaricales</taxon>
        <taxon>Marasmiineae</taxon>
        <taxon>Marasmiaceae</taxon>
        <taxon>Paramarasmius</taxon>
    </lineage>
</organism>
<feature type="compositionally biased region" description="Low complexity" evidence="7">
    <location>
        <begin position="542"/>
        <end position="566"/>
    </location>
</feature>
<evidence type="ECO:0000256" key="1">
    <source>
        <dbReference type="ARBA" id="ARBA00004123"/>
    </source>
</evidence>
<feature type="region of interest" description="Disordered" evidence="7">
    <location>
        <begin position="1"/>
        <end position="21"/>
    </location>
</feature>
<dbReference type="PROSITE" id="PS50006">
    <property type="entry name" value="FHA_DOMAIN"/>
    <property type="match status" value="1"/>
</dbReference>
<feature type="compositionally biased region" description="Polar residues" evidence="7">
    <location>
        <begin position="498"/>
        <end position="507"/>
    </location>
</feature>
<dbReference type="EMBL" id="JAYKXP010000003">
    <property type="protein sequence ID" value="KAK7060247.1"/>
    <property type="molecule type" value="Genomic_DNA"/>
</dbReference>
<dbReference type="GO" id="GO:0000978">
    <property type="term" value="F:RNA polymerase II cis-regulatory region sequence-specific DNA binding"/>
    <property type="evidence" value="ECO:0007669"/>
    <property type="project" value="TreeGrafter"/>
</dbReference>
<dbReference type="CDD" id="cd22701">
    <property type="entry name" value="FHA_FKH1-like"/>
    <property type="match status" value="1"/>
</dbReference>
<gene>
    <name evidence="10" type="primary">FHL1</name>
    <name evidence="10" type="ORF">VNI00_001012</name>
</gene>
<comment type="subcellular location">
    <subcellularLocation>
        <location evidence="1 6">Nucleus</location>
    </subcellularLocation>
</comment>
<feature type="DNA-binding region" description="Fork-head" evidence="6">
    <location>
        <begin position="262"/>
        <end position="364"/>
    </location>
</feature>